<evidence type="ECO:0000313" key="1">
    <source>
        <dbReference type="EMBL" id="KAK3927172.1"/>
    </source>
</evidence>
<keyword evidence="2" id="KW-1185">Reference proteome</keyword>
<accession>A0AAE1LR00</accession>
<dbReference type="EMBL" id="JAHWGI010001278">
    <property type="protein sequence ID" value="KAK3927172.1"/>
    <property type="molecule type" value="Genomic_DNA"/>
</dbReference>
<protein>
    <submittedName>
        <fullName evidence="1">UDP-N-acetylmuramoylalanine--D-glutamate ligase</fullName>
    </submittedName>
</protein>
<dbReference type="AlphaFoldDB" id="A0AAE1LR00"/>
<gene>
    <name evidence="1" type="ORF">KUF71_015478</name>
</gene>
<reference evidence="1" key="1">
    <citation type="submission" date="2021-07" db="EMBL/GenBank/DDBJ databases">
        <authorList>
            <person name="Catto M.A."/>
            <person name="Jacobson A."/>
            <person name="Kennedy G."/>
            <person name="Labadie P."/>
            <person name="Hunt B.G."/>
            <person name="Srinivasan R."/>
        </authorList>
    </citation>
    <scope>NUCLEOTIDE SEQUENCE</scope>
    <source>
        <strain evidence="1">PL_HMW_Pooled</strain>
        <tissue evidence="1">Head</tissue>
    </source>
</reference>
<keyword evidence="1" id="KW-0436">Ligase</keyword>
<dbReference type="GO" id="GO:0016874">
    <property type="term" value="F:ligase activity"/>
    <property type="evidence" value="ECO:0007669"/>
    <property type="project" value="UniProtKB-KW"/>
</dbReference>
<proteinExistence type="predicted"/>
<dbReference type="Proteomes" id="UP001219518">
    <property type="component" value="Unassembled WGS sequence"/>
</dbReference>
<comment type="caution">
    <text evidence="1">The sequence shown here is derived from an EMBL/GenBank/DDBJ whole genome shotgun (WGS) entry which is preliminary data.</text>
</comment>
<organism evidence="1 2">
    <name type="scientific">Frankliniella fusca</name>
    <dbReference type="NCBI Taxonomy" id="407009"/>
    <lineage>
        <taxon>Eukaryota</taxon>
        <taxon>Metazoa</taxon>
        <taxon>Ecdysozoa</taxon>
        <taxon>Arthropoda</taxon>
        <taxon>Hexapoda</taxon>
        <taxon>Insecta</taxon>
        <taxon>Pterygota</taxon>
        <taxon>Neoptera</taxon>
        <taxon>Paraneoptera</taxon>
        <taxon>Thysanoptera</taxon>
        <taxon>Terebrantia</taxon>
        <taxon>Thripoidea</taxon>
        <taxon>Thripidae</taxon>
        <taxon>Frankliniella</taxon>
    </lineage>
</organism>
<reference evidence="1" key="2">
    <citation type="journal article" date="2023" name="BMC Genomics">
        <title>Pest status, molecular evolution, and epigenetic factors derived from the genome assembly of Frankliniella fusca, a thysanopteran phytovirus vector.</title>
        <authorList>
            <person name="Catto M.A."/>
            <person name="Labadie P.E."/>
            <person name="Jacobson A.L."/>
            <person name="Kennedy G.G."/>
            <person name="Srinivasan R."/>
            <person name="Hunt B.G."/>
        </authorList>
    </citation>
    <scope>NUCLEOTIDE SEQUENCE</scope>
    <source>
        <strain evidence="1">PL_HMW_Pooled</strain>
    </source>
</reference>
<name>A0AAE1LR00_9NEOP</name>
<sequence length="168" mass="18401">MDDIRALTNKLGEAVLNEPLSCCCVPYQQNVPATPAPRDCATPSSGRRLPLYATGQRVMGQLYVNLELYPGPARRVPQMKAELRGGRHHPVCNCVKRNGLQDSCLSWKCMLANTMQGAGQESGCAALPFPQCALGRKQLSKYAALPDRTPEYCRYDYPPACCKPCSPP</sequence>
<evidence type="ECO:0000313" key="2">
    <source>
        <dbReference type="Proteomes" id="UP001219518"/>
    </source>
</evidence>